<dbReference type="Proteomes" id="UP001362999">
    <property type="component" value="Unassembled WGS sequence"/>
</dbReference>
<feature type="transmembrane region" description="Helical" evidence="1">
    <location>
        <begin position="167"/>
        <end position="188"/>
    </location>
</feature>
<name>A0AAW0CNI9_9AGAR</name>
<keyword evidence="1" id="KW-1133">Transmembrane helix</keyword>
<feature type="transmembrane region" description="Helical" evidence="1">
    <location>
        <begin position="275"/>
        <end position="296"/>
    </location>
</feature>
<dbReference type="EMBL" id="JAWWNJ010000015">
    <property type="protein sequence ID" value="KAK7040437.1"/>
    <property type="molecule type" value="Genomic_DNA"/>
</dbReference>
<evidence type="ECO:0000259" key="2">
    <source>
        <dbReference type="Pfam" id="PF20152"/>
    </source>
</evidence>
<feature type="domain" description="DUF6534" evidence="2">
    <location>
        <begin position="215"/>
        <end position="301"/>
    </location>
</feature>
<accession>A0AAW0CNI9</accession>
<protein>
    <recommendedName>
        <fullName evidence="2">DUF6534 domain-containing protein</fullName>
    </recommendedName>
</protein>
<feature type="transmembrane region" description="Helical" evidence="1">
    <location>
        <begin position="58"/>
        <end position="81"/>
    </location>
</feature>
<keyword evidence="1" id="KW-0472">Membrane</keyword>
<feature type="transmembrane region" description="Helical" evidence="1">
    <location>
        <begin position="203"/>
        <end position="230"/>
    </location>
</feature>
<proteinExistence type="predicted"/>
<evidence type="ECO:0000313" key="4">
    <source>
        <dbReference type="Proteomes" id="UP001362999"/>
    </source>
</evidence>
<evidence type="ECO:0000313" key="3">
    <source>
        <dbReference type="EMBL" id="KAK7040437.1"/>
    </source>
</evidence>
<reference evidence="3 4" key="1">
    <citation type="journal article" date="2024" name="J Genomics">
        <title>Draft genome sequencing and assembly of Favolaschia claudopus CIRM-BRFM 2984 isolated from oak limbs.</title>
        <authorList>
            <person name="Navarro D."/>
            <person name="Drula E."/>
            <person name="Chaduli D."/>
            <person name="Cazenave R."/>
            <person name="Ahrendt S."/>
            <person name="Wang J."/>
            <person name="Lipzen A."/>
            <person name="Daum C."/>
            <person name="Barry K."/>
            <person name="Grigoriev I.V."/>
            <person name="Favel A."/>
            <person name="Rosso M.N."/>
            <person name="Martin F."/>
        </authorList>
    </citation>
    <scope>NUCLEOTIDE SEQUENCE [LARGE SCALE GENOMIC DNA]</scope>
    <source>
        <strain evidence="3 4">CIRM-BRFM 2984</strain>
    </source>
</reference>
<keyword evidence="1" id="KW-0812">Transmembrane</keyword>
<feature type="transmembrane region" description="Helical" evidence="1">
    <location>
        <begin position="132"/>
        <end position="155"/>
    </location>
</feature>
<dbReference type="PANTHER" id="PTHR40465:SF1">
    <property type="entry name" value="DUF6534 DOMAIN-CONTAINING PROTEIN"/>
    <property type="match status" value="1"/>
</dbReference>
<keyword evidence="4" id="KW-1185">Reference proteome</keyword>
<dbReference type="Pfam" id="PF20152">
    <property type="entry name" value="DUF6534"/>
    <property type="match status" value="1"/>
</dbReference>
<gene>
    <name evidence="3" type="ORF">R3P38DRAFT_419482</name>
</gene>
<dbReference type="InterPro" id="IPR045339">
    <property type="entry name" value="DUF6534"/>
</dbReference>
<feature type="transmembrane region" description="Helical" evidence="1">
    <location>
        <begin position="242"/>
        <end position="263"/>
    </location>
</feature>
<dbReference type="AlphaFoldDB" id="A0AAW0CNI9"/>
<sequence>MQAMDHDFDRRATQTLMYKARVRSKMCAPNSDMSLRLRFSLPTPLVARGSLIPLDNLLGVWLIGLILSSILFGITCLQVYLYFTKSCSHDRAILKAFVIGLFTLDAFHLALVSHSLYSVAVTNFGDYVQLGIIPWSLVLQAIFGSLLSTMVRLFYAWRVYIISNKSLLLPSVIGSCSISAFIISAIYTQKGFTIKFFTLAEHLLIWAALALGIGAAADLLIAGTMIYYLSKNKTGFQKTNKAINMLVAYSLSTGALTCVFAIGDVIAQTVAPASLVYALFFFILVRLHFLSFMSILNSRNHVREQLYAADRAMVTIPSHPPAPGNIADPDVKVHESRSIGLSDSRTLVSSTSKETVV</sequence>
<comment type="caution">
    <text evidence="3">The sequence shown here is derived from an EMBL/GenBank/DDBJ whole genome shotgun (WGS) entry which is preliminary data.</text>
</comment>
<feature type="transmembrane region" description="Helical" evidence="1">
    <location>
        <begin position="93"/>
        <end position="112"/>
    </location>
</feature>
<evidence type="ECO:0000256" key="1">
    <source>
        <dbReference type="SAM" id="Phobius"/>
    </source>
</evidence>
<organism evidence="3 4">
    <name type="scientific">Favolaschia claudopus</name>
    <dbReference type="NCBI Taxonomy" id="2862362"/>
    <lineage>
        <taxon>Eukaryota</taxon>
        <taxon>Fungi</taxon>
        <taxon>Dikarya</taxon>
        <taxon>Basidiomycota</taxon>
        <taxon>Agaricomycotina</taxon>
        <taxon>Agaricomycetes</taxon>
        <taxon>Agaricomycetidae</taxon>
        <taxon>Agaricales</taxon>
        <taxon>Marasmiineae</taxon>
        <taxon>Mycenaceae</taxon>
        <taxon>Favolaschia</taxon>
    </lineage>
</organism>
<dbReference type="PANTHER" id="PTHR40465">
    <property type="entry name" value="CHROMOSOME 1, WHOLE GENOME SHOTGUN SEQUENCE"/>
    <property type="match status" value="1"/>
</dbReference>